<dbReference type="HAMAP" id="MF_00838">
    <property type="entry name" value="DacB"/>
    <property type="match status" value="1"/>
</dbReference>
<keyword evidence="4 6" id="KW-0547">Nucleotide-binding</keyword>
<dbReference type="Gene3D" id="3.40.1700.10">
    <property type="entry name" value="DNA integrity scanning protein, DisA, N-terminal domain"/>
    <property type="match status" value="1"/>
</dbReference>
<comment type="similarity">
    <text evidence="6">Belongs to the adenylate cyclase family. DacB/CdaS subfamily.</text>
</comment>
<dbReference type="InterPro" id="IPR053472">
    <property type="entry name" value="DAC_CdaS-like"/>
</dbReference>
<dbReference type="NCBIfam" id="NF038328">
    <property type="entry name" value="c-di-AMP_CdaS"/>
    <property type="match status" value="1"/>
</dbReference>
<dbReference type="EMBL" id="JBHTBW010000002">
    <property type="protein sequence ID" value="MFC7439628.1"/>
    <property type="molecule type" value="Genomic_DNA"/>
</dbReference>
<comment type="subunit">
    <text evidence="6">Probably oligomerizes.</text>
</comment>
<dbReference type="RefSeq" id="WP_379862811.1">
    <property type="nucleotide sequence ID" value="NZ_JBHTBW010000002.1"/>
</dbReference>
<keyword evidence="3 6" id="KW-0548">Nucleotidyltransferase</keyword>
<name>A0ABW2RF85_9BACL</name>
<keyword evidence="6" id="KW-0812">Transmembrane</keyword>
<evidence type="ECO:0000256" key="2">
    <source>
        <dbReference type="ARBA" id="ARBA00022679"/>
    </source>
</evidence>
<evidence type="ECO:0000256" key="3">
    <source>
        <dbReference type="ARBA" id="ARBA00022695"/>
    </source>
</evidence>
<evidence type="ECO:0000259" key="7">
    <source>
        <dbReference type="PROSITE" id="PS51794"/>
    </source>
</evidence>
<dbReference type="InterPro" id="IPR034693">
    <property type="entry name" value="CdaS"/>
</dbReference>
<reference evidence="9" key="1">
    <citation type="journal article" date="2019" name="Int. J. Syst. Evol. Microbiol.">
        <title>The Global Catalogue of Microorganisms (GCM) 10K type strain sequencing project: providing services to taxonomists for standard genome sequencing and annotation.</title>
        <authorList>
            <consortium name="The Broad Institute Genomics Platform"/>
            <consortium name="The Broad Institute Genome Sequencing Center for Infectious Disease"/>
            <person name="Wu L."/>
            <person name="Ma J."/>
        </authorList>
    </citation>
    <scope>NUCLEOTIDE SEQUENCE [LARGE SCALE GENOMIC DNA]</scope>
    <source>
        <strain evidence="9">CGMCC 1.12942</strain>
    </source>
</reference>
<keyword evidence="5 6" id="KW-0067">ATP-binding</keyword>
<dbReference type="PROSITE" id="PS51794">
    <property type="entry name" value="DAC"/>
    <property type="match status" value="1"/>
</dbReference>
<dbReference type="PANTHER" id="PTHR34185">
    <property type="entry name" value="DIADENYLATE CYCLASE"/>
    <property type="match status" value="1"/>
</dbReference>
<organism evidence="8 9">
    <name type="scientific">Laceyella putida</name>
    <dbReference type="NCBI Taxonomy" id="110101"/>
    <lineage>
        <taxon>Bacteria</taxon>
        <taxon>Bacillati</taxon>
        <taxon>Bacillota</taxon>
        <taxon>Bacilli</taxon>
        <taxon>Bacillales</taxon>
        <taxon>Thermoactinomycetaceae</taxon>
        <taxon>Laceyella</taxon>
    </lineage>
</organism>
<evidence type="ECO:0000256" key="6">
    <source>
        <dbReference type="HAMAP-Rule" id="MF_00838"/>
    </source>
</evidence>
<evidence type="ECO:0000256" key="1">
    <source>
        <dbReference type="ARBA" id="ARBA00000877"/>
    </source>
</evidence>
<keyword evidence="6" id="KW-0472">Membrane</keyword>
<gene>
    <name evidence="8" type="primary">cdaS</name>
    <name evidence="6" type="synonym">dacB</name>
    <name evidence="8" type="ORF">ACFQNG_00380</name>
</gene>
<evidence type="ECO:0000256" key="5">
    <source>
        <dbReference type="ARBA" id="ARBA00022840"/>
    </source>
</evidence>
<sequence>MRAKDCDFSTLKAQLRQNLLAISDEIDRFLKLVDDEHNCLLGELRSLRNQIVLSEALASSFYLQCYLSPFTTKYLGLLSSIAHLSQRKHGVLIVVQRKDPLVAWLAHGTLIQAEFSSSLLESIFYPGSPLHDGAVLIKDDKIISAAHVLPLSNKEVEDDQKLGTRHRAALGLSEKCDAIVIVVSEETGRASFALNGKLYVIGTPT</sequence>
<dbReference type="SUPFAM" id="SSF143597">
    <property type="entry name" value="YojJ-like"/>
    <property type="match status" value="1"/>
</dbReference>
<dbReference type="InterPro" id="IPR050338">
    <property type="entry name" value="DisA"/>
</dbReference>
<protein>
    <recommendedName>
        <fullName evidence="6">Diadenylate cyclase</fullName>
        <shortName evidence="6">DAC</shortName>
        <ecNumber evidence="6">2.7.7.85</ecNumber>
    </recommendedName>
    <alternativeName>
        <fullName evidence="6">Cyclic-di-AMP synthase</fullName>
        <shortName evidence="6">c-di-AMP synthase</shortName>
    </alternativeName>
</protein>
<keyword evidence="6" id="KW-1003">Cell membrane</keyword>
<dbReference type="Pfam" id="PF10372">
    <property type="entry name" value="CdaS_N"/>
    <property type="match status" value="1"/>
</dbReference>
<evidence type="ECO:0000256" key="4">
    <source>
        <dbReference type="ARBA" id="ARBA00022741"/>
    </source>
</evidence>
<comment type="catalytic activity">
    <reaction evidence="1 6">
        <text>2 ATP = 3',3'-c-di-AMP + 2 diphosphate</text>
        <dbReference type="Rhea" id="RHEA:35655"/>
        <dbReference type="ChEBI" id="CHEBI:30616"/>
        <dbReference type="ChEBI" id="CHEBI:33019"/>
        <dbReference type="ChEBI" id="CHEBI:71500"/>
        <dbReference type="EC" id="2.7.7.85"/>
    </reaction>
</comment>
<dbReference type="Gene3D" id="1.10.287.770">
    <property type="entry name" value="YojJ-like"/>
    <property type="match status" value="1"/>
</dbReference>
<keyword evidence="9" id="KW-1185">Reference proteome</keyword>
<dbReference type="PANTHER" id="PTHR34185:SF2">
    <property type="entry name" value="CYCLIC DI-AMP SYNTHASE CDAS"/>
    <property type="match status" value="1"/>
</dbReference>
<comment type="function">
    <text evidence="6">Catalyzes the condensation of 2 ATP molecules into cyclic di-AMP (c-di-AMP), a second messenger used to regulate differing processes in different bacteria.</text>
</comment>
<proteinExistence type="inferred from homology"/>
<accession>A0ABW2RF85</accession>
<dbReference type="EC" id="2.7.7.85" evidence="6"/>
<dbReference type="Proteomes" id="UP001596500">
    <property type="component" value="Unassembled WGS sequence"/>
</dbReference>
<dbReference type="InterPro" id="IPR003390">
    <property type="entry name" value="DNA_integrity_scan_DisA_N"/>
</dbReference>
<dbReference type="GO" id="GO:0106408">
    <property type="term" value="F:diadenylate cyclase activity"/>
    <property type="evidence" value="ECO:0007669"/>
    <property type="project" value="UniProtKB-EC"/>
</dbReference>
<keyword evidence="2 6" id="KW-0808">Transferase</keyword>
<evidence type="ECO:0000313" key="9">
    <source>
        <dbReference type="Proteomes" id="UP001596500"/>
    </source>
</evidence>
<keyword evidence="6" id="KW-1133">Transmembrane helix</keyword>
<dbReference type="InterPro" id="IPR019457">
    <property type="entry name" value="CdaS_N"/>
</dbReference>
<dbReference type="Pfam" id="PF02457">
    <property type="entry name" value="DAC"/>
    <property type="match status" value="1"/>
</dbReference>
<dbReference type="InterPro" id="IPR036888">
    <property type="entry name" value="DNA_integrity_DisA_N_sf"/>
</dbReference>
<evidence type="ECO:0000313" key="8">
    <source>
        <dbReference type="EMBL" id="MFC7439628.1"/>
    </source>
</evidence>
<comment type="caution">
    <text evidence="8">The sequence shown here is derived from an EMBL/GenBank/DDBJ whole genome shotgun (WGS) entry which is preliminary data.</text>
</comment>
<feature type="domain" description="DAC" evidence="7">
    <location>
        <begin position="44"/>
        <end position="204"/>
    </location>
</feature>